<dbReference type="InterPro" id="IPR020476">
    <property type="entry name" value="Nudix_hydrolase"/>
</dbReference>
<keyword evidence="8" id="KW-1185">Reference proteome</keyword>
<keyword evidence="4" id="KW-0460">Magnesium</keyword>
<organism evidence="7 8">
    <name type="scientific">Streptomyces broussonetiae</name>
    <dbReference type="NCBI Taxonomy" id="2686304"/>
    <lineage>
        <taxon>Bacteria</taxon>
        <taxon>Bacillati</taxon>
        <taxon>Actinomycetota</taxon>
        <taxon>Actinomycetes</taxon>
        <taxon>Kitasatosporales</taxon>
        <taxon>Streptomycetaceae</taxon>
        <taxon>Streptomyces</taxon>
    </lineage>
</organism>
<gene>
    <name evidence="7" type="ORF">VSS16_31940</name>
</gene>
<evidence type="ECO:0000313" key="7">
    <source>
        <dbReference type="EMBL" id="MFB8777280.1"/>
    </source>
</evidence>
<dbReference type="InterPro" id="IPR015797">
    <property type="entry name" value="NUDIX_hydrolase-like_dom_sf"/>
</dbReference>
<dbReference type="SUPFAM" id="SSF55811">
    <property type="entry name" value="Nudix"/>
    <property type="match status" value="1"/>
</dbReference>
<accession>A0ABV5EK99</accession>
<dbReference type="EMBL" id="JAYMRP010000042">
    <property type="protein sequence ID" value="MFB8777280.1"/>
    <property type="molecule type" value="Genomic_DNA"/>
</dbReference>
<dbReference type="PANTHER" id="PTHR43046:SF12">
    <property type="entry name" value="GDP-MANNOSE MANNOSYL HYDROLASE"/>
    <property type="match status" value="1"/>
</dbReference>
<comment type="caution">
    <text evidence="7">The sequence shown here is derived from an EMBL/GenBank/DDBJ whole genome shotgun (WGS) entry which is preliminary data.</text>
</comment>
<reference evidence="7 8" key="1">
    <citation type="submission" date="2024-01" db="EMBL/GenBank/DDBJ databases">
        <title>Genome mining of biosynthetic gene clusters to explore secondary metabolites of Streptomyces sp.</title>
        <authorList>
            <person name="Baig A."/>
            <person name="Ajitkumar Shintre N."/>
            <person name="Kumar H."/>
            <person name="Anbarasu A."/>
            <person name="Ramaiah S."/>
        </authorList>
    </citation>
    <scope>NUCLEOTIDE SEQUENCE [LARGE SCALE GENOMIC DNA]</scope>
    <source>
        <strain evidence="7 8">A57</strain>
    </source>
</reference>
<evidence type="ECO:0000313" key="8">
    <source>
        <dbReference type="Proteomes" id="UP001585080"/>
    </source>
</evidence>
<feature type="domain" description="Nudix hydrolase" evidence="6">
    <location>
        <begin position="1"/>
        <end position="125"/>
    </location>
</feature>
<name>A0ABV5EK99_9ACTN</name>
<dbReference type="InterPro" id="IPR020084">
    <property type="entry name" value="NUDIX_hydrolase_CS"/>
</dbReference>
<keyword evidence="3 5" id="KW-0378">Hydrolase</keyword>
<sequence>MIQSPIGKLLLVQQPKWGKDIWTLPGGHLESGETLEQGACREGQEETGLDLRGLGLVCWGQIIDAHSLARPVHYLYFDYAFIADGAELSPERAEISDARWVSPDDALSYPLPRAYRRTIEEYLKPSAPDAAARGPLSFI</sequence>
<evidence type="ECO:0000256" key="1">
    <source>
        <dbReference type="ARBA" id="ARBA00001946"/>
    </source>
</evidence>
<dbReference type="Gene3D" id="3.90.79.10">
    <property type="entry name" value="Nucleoside Triphosphate Pyrophosphohydrolase"/>
    <property type="match status" value="1"/>
</dbReference>
<comment type="similarity">
    <text evidence="2 5">Belongs to the Nudix hydrolase family.</text>
</comment>
<dbReference type="PROSITE" id="PS51462">
    <property type="entry name" value="NUDIX"/>
    <property type="match status" value="1"/>
</dbReference>
<evidence type="ECO:0000256" key="3">
    <source>
        <dbReference type="ARBA" id="ARBA00022801"/>
    </source>
</evidence>
<protein>
    <submittedName>
        <fullName evidence="7">NUDIX domain-containing protein</fullName>
    </submittedName>
</protein>
<dbReference type="Pfam" id="PF00293">
    <property type="entry name" value="NUDIX"/>
    <property type="match status" value="1"/>
</dbReference>
<dbReference type="PANTHER" id="PTHR43046">
    <property type="entry name" value="GDP-MANNOSE MANNOSYL HYDROLASE"/>
    <property type="match status" value="1"/>
</dbReference>
<evidence type="ECO:0000256" key="2">
    <source>
        <dbReference type="ARBA" id="ARBA00005582"/>
    </source>
</evidence>
<evidence type="ECO:0000256" key="4">
    <source>
        <dbReference type="ARBA" id="ARBA00022842"/>
    </source>
</evidence>
<dbReference type="PRINTS" id="PR00502">
    <property type="entry name" value="NUDIXFAMILY"/>
</dbReference>
<dbReference type="InterPro" id="IPR000086">
    <property type="entry name" value="NUDIX_hydrolase_dom"/>
</dbReference>
<dbReference type="RefSeq" id="WP_376735758.1">
    <property type="nucleotide sequence ID" value="NZ_JAYMRP010000042.1"/>
</dbReference>
<dbReference type="PROSITE" id="PS00893">
    <property type="entry name" value="NUDIX_BOX"/>
    <property type="match status" value="1"/>
</dbReference>
<dbReference type="Proteomes" id="UP001585080">
    <property type="component" value="Unassembled WGS sequence"/>
</dbReference>
<comment type="cofactor">
    <cofactor evidence="1">
        <name>Mg(2+)</name>
        <dbReference type="ChEBI" id="CHEBI:18420"/>
    </cofactor>
</comment>
<evidence type="ECO:0000256" key="5">
    <source>
        <dbReference type="RuleBase" id="RU003476"/>
    </source>
</evidence>
<proteinExistence type="inferred from homology"/>
<evidence type="ECO:0000259" key="6">
    <source>
        <dbReference type="PROSITE" id="PS51462"/>
    </source>
</evidence>